<dbReference type="EMBL" id="JH817380">
    <property type="protein sequence ID" value="EKC36327.1"/>
    <property type="molecule type" value="Genomic_DNA"/>
</dbReference>
<protein>
    <submittedName>
        <fullName evidence="1">Uncharacterized protein</fullName>
    </submittedName>
</protein>
<dbReference type="InParanoid" id="K1QHP1"/>
<dbReference type="AlphaFoldDB" id="K1QHP1"/>
<name>K1QHP1_MAGGI</name>
<reference evidence="1" key="1">
    <citation type="journal article" date="2012" name="Nature">
        <title>The oyster genome reveals stress adaptation and complexity of shell formation.</title>
        <authorList>
            <person name="Zhang G."/>
            <person name="Fang X."/>
            <person name="Guo X."/>
            <person name="Li L."/>
            <person name="Luo R."/>
            <person name="Xu F."/>
            <person name="Yang P."/>
            <person name="Zhang L."/>
            <person name="Wang X."/>
            <person name="Qi H."/>
            <person name="Xiong Z."/>
            <person name="Que H."/>
            <person name="Xie Y."/>
            <person name="Holland P.W."/>
            <person name="Paps J."/>
            <person name="Zhu Y."/>
            <person name="Wu F."/>
            <person name="Chen Y."/>
            <person name="Wang J."/>
            <person name="Peng C."/>
            <person name="Meng J."/>
            <person name="Yang L."/>
            <person name="Liu J."/>
            <person name="Wen B."/>
            <person name="Zhang N."/>
            <person name="Huang Z."/>
            <person name="Zhu Q."/>
            <person name="Feng Y."/>
            <person name="Mount A."/>
            <person name="Hedgecock D."/>
            <person name="Xu Z."/>
            <person name="Liu Y."/>
            <person name="Domazet-Loso T."/>
            <person name="Du Y."/>
            <person name="Sun X."/>
            <person name="Zhang S."/>
            <person name="Liu B."/>
            <person name="Cheng P."/>
            <person name="Jiang X."/>
            <person name="Li J."/>
            <person name="Fan D."/>
            <person name="Wang W."/>
            <person name="Fu W."/>
            <person name="Wang T."/>
            <person name="Wang B."/>
            <person name="Zhang J."/>
            <person name="Peng Z."/>
            <person name="Li Y."/>
            <person name="Li N."/>
            <person name="Wang J."/>
            <person name="Chen M."/>
            <person name="He Y."/>
            <person name="Tan F."/>
            <person name="Song X."/>
            <person name="Zheng Q."/>
            <person name="Huang R."/>
            <person name="Yang H."/>
            <person name="Du X."/>
            <person name="Chen L."/>
            <person name="Yang M."/>
            <person name="Gaffney P.M."/>
            <person name="Wang S."/>
            <person name="Luo L."/>
            <person name="She Z."/>
            <person name="Ming Y."/>
            <person name="Huang W."/>
            <person name="Zhang S."/>
            <person name="Huang B."/>
            <person name="Zhang Y."/>
            <person name="Qu T."/>
            <person name="Ni P."/>
            <person name="Miao G."/>
            <person name="Wang J."/>
            <person name="Wang Q."/>
            <person name="Steinberg C.E."/>
            <person name="Wang H."/>
            <person name="Li N."/>
            <person name="Qian L."/>
            <person name="Zhang G."/>
            <person name="Li Y."/>
            <person name="Yang H."/>
            <person name="Liu X."/>
            <person name="Wang J."/>
            <person name="Yin Y."/>
            <person name="Wang J."/>
        </authorList>
    </citation>
    <scope>NUCLEOTIDE SEQUENCE [LARGE SCALE GENOMIC DNA]</scope>
    <source>
        <strain evidence="1">05x7-T-G4-1.051#20</strain>
    </source>
</reference>
<sequence>MIQKCLIGDRYYFKRRTTMTEKLFKCRAPLRVPPPPNCSSDFQSNCWIKHKIGSIYRGKQNKSSIRNVINRDHDEDISDFADIFLAVLCIYSARQYKILLYEETDYYYHHRGAVQMSFAPVSSPTNELYIQIAASKRINNKQAARNVHSLRILRERQNYLDIYDGMVLR</sequence>
<dbReference type="HOGENOM" id="CLU_1580037_0_0_1"/>
<proteinExistence type="predicted"/>
<evidence type="ECO:0000313" key="1">
    <source>
        <dbReference type="EMBL" id="EKC36327.1"/>
    </source>
</evidence>
<gene>
    <name evidence="1" type="ORF">CGI_10027224</name>
</gene>
<accession>K1QHP1</accession>
<organism evidence="1">
    <name type="scientific">Magallana gigas</name>
    <name type="common">Pacific oyster</name>
    <name type="synonym">Crassostrea gigas</name>
    <dbReference type="NCBI Taxonomy" id="29159"/>
    <lineage>
        <taxon>Eukaryota</taxon>
        <taxon>Metazoa</taxon>
        <taxon>Spiralia</taxon>
        <taxon>Lophotrochozoa</taxon>
        <taxon>Mollusca</taxon>
        <taxon>Bivalvia</taxon>
        <taxon>Autobranchia</taxon>
        <taxon>Pteriomorphia</taxon>
        <taxon>Ostreida</taxon>
        <taxon>Ostreoidea</taxon>
        <taxon>Ostreidae</taxon>
        <taxon>Magallana</taxon>
    </lineage>
</organism>